<name>A0A9J2PEK9_ASCLU</name>
<keyword evidence="2" id="KW-1185">Reference proteome</keyword>
<feature type="coiled-coil region" evidence="1">
    <location>
        <begin position="143"/>
        <end position="204"/>
    </location>
</feature>
<dbReference type="WBParaSite" id="ALUE_0000779401-mRNA-1">
    <property type="protein sequence ID" value="ALUE_0000779401-mRNA-1"/>
    <property type="gene ID" value="ALUE_0000779401"/>
</dbReference>
<accession>A0A9J2PEK9</accession>
<proteinExistence type="predicted"/>
<evidence type="ECO:0000313" key="2">
    <source>
        <dbReference type="Proteomes" id="UP000036681"/>
    </source>
</evidence>
<evidence type="ECO:0000313" key="3">
    <source>
        <dbReference type="WBParaSite" id="ALUE_0000779401-mRNA-1"/>
    </source>
</evidence>
<dbReference type="AlphaFoldDB" id="A0A9J2PEK9"/>
<organism evidence="2 3">
    <name type="scientific">Ascaris lumbricoides</name>
    <name type="common">Giant roundworm</name>
    <dbReference type="NCBI Taxonomy" id="6252"/>
    <lineage>
        <taxon>Eukaryota</taxon>
        <taxon>Metazoa</taxon>
        <taxon>Ecdysozoa</taxon>
        <taxon>Nematoda</taxon>
        <taxon>Chromadorea</taxon>
        <taxon>Rhabditida</taxon>
        <taxon>Spirurina</taxon>
        <taxon>Ascaridomorpha</taxon>
        <taxon>Ascaridoidea</taxon>
        <taxon>Ascarididae</taxon>
        <taxon>Ascaris</taxon>
    </lineage>
</organism>
<evidence type="ECO:0000256" key="1">
    <source>
        <dbReference type="SAM" id="Coils"/>
    </source>
</evidence>
<keyword evidence="1" id="KW-0175">Coiled coil</keyword>
<protein>
    <submittedName>
        <fullName evidence="3">Uncharacterized protein</fullName>
    </submittedName>
</protein>
<sequence length="282" mass="31852">MNVHKCRWILCIDFLTFIYYKGGKIAAVFLLKRIPFGYDGESCDTFKDKKVFYGHGGIGELGRNEARNSIPDEDDVMYLHYIRREWHISDIPSAEDSPRKSIWSALSAAPMAFSNNQWNNTNNNILGGSDNILNNLTNNLNYLNHLNNNLSALNNSLNSINNNISGLNDNSNDINYLSSLNNNLINLNENLNNLNRNLNGMSNGSIWSNSGWNNNYNWNSNSSNCNNGNWSSSSWSGSGWNNNANNNWNNNANWNTNFNMVSNLPFAVSYTLSQIRTSPIRS</sequence>
<reference evidence="3" key="1">
    <citation type="submission" date="2023-03" db="UniProtKB">
        <authorList>
            <consortium name="WormBaseParasite"/>
        </authorList>
    </citation>
    <scope>IDENTIFICATION</scope>
</reference>
<dbReference type="Proteomes" id="UP000036681">
    <property type="component" value="Unplaced"/>
</dbReference>